<comment type="subcellular location">
    <subcellularLocation>
        <location evidence="6">Cytoplasm</location>
    </subcellularLocation>
    <subcellularLocation>
        <location evidence="6">Nucleus</location>
    </subcellularLocation>
</comment>
<dbReference type="Pfam" id="PF04068">
    <property type="entry name" value="Fer4_RLI"/>
    <property type="match status" value="1"/>
</dbReference>
<dbReference type="GO" id="GO:0030490">
    <property type="term" value="P:maturation of SSU-rRNA"/>
    <property type="evidence" value="ECO:0007669"/>
    <property type="project" value="TreeGrafter"/>
</dbReference>
<dbReference type="KEGG" id="sla:SERLADRAFT_359520"/>
<dbReference type="EMBL" id="GL945429">
    <property type="protein sequence ID" value="EGO29522.1"/>
    <property type="molecule type" value="Genomic_DNA"/>
</dbReference>
<dbReference type="GeneID" id="18809684"/>
<evidence type="ECO:0000256" key="6">
    <source>
        <dbReference type="HAMAP-Rule" id="MF_03146"/>
    </source>
</evidence>
<evidence type="ECO:0000259" key="9">
    <source>
        <dbReference type="Pfam" id="PF04068"/>
    </source>
</evidence>
<accession>F8NIH3</accession>
<dbReference type="Proteomes" id="UP000008064">
    <property type="component" value="Unassembled WGS sequence"/>
</dbReference>
<comment type="catalytic activity">
    <reaction evidence="6">
        <text>N(1)-methylpseudouridine(1191) in yeast 18S rRNA + S-adenosyl-L-methionine = N(1)-methyl-N(3)-[(3S)-3-amino-3-carboxypropyl]pseudouridine(1191) in yeast 18S rRNA + S-methyl-5'-thioadenosine + H(+)</text>
        <dbReference type="Rhea" id="RHEA:63300"/>
        <dbReference type="Rhea" id="RHEA-COMP:13852"/>
        <dbReference type="Rhea" id="RHEA-COMP:16309"/>
        <dbReference type="ChEBI" id="CHEBI:15378"/>
        <dbReference type="ChEBI" id="CHEBI:17509"/>
        <dbReference type="ChEBI" id="CHEBI:59789"/>
        <dbReference type="ChEBI" id="CHEBI:74890"/>
        <dbReference type="ChEBI" id="CHEBI:146234"/>
    </reaction>
</comment>
<evidence type="ECO:0000256" key="1">
    <source>
        <dbReference type="ARBA" id="ARBA00022490"/>
    </source>
</evidence>
<feature type="compositionally biased region" description="Low complexity" evidence="7">
    <location>
        <begin position="1"/>
        <end position="15"/>
    </location>
</feature>
<keyword evidence="1 6" id="KW-0963">Cytoplasm</keyword>
<protein>
    <recommendedName>
        <fullName evidence="6">18S rRNA aminocarboxypropyltransferase</fullName>
        <ecNumber evidence="6">2.5.1.157</ecNumber>
    </recommendedName>
</protein>
<dbReference type="PANTHER" id="PTHR20426">
    <property type="entry name" value="RIBOSOME BIOGENESIS PROTEIN TSR3 HOMOLOG"/>
    <property type="match status" value="1"/>
</dbReference>
<keyword evidence="2 6" id="KW-0690">Ribosome biogenesis</keyword>
<feature type="region of interest" description="Disordered" evidence="7">
    <location>
        <begin position="1"/>
        <end position="71"/>
    </location>
</feature>
<proteinExistence type="inferred from homology"/>
<dbReference type="AlphaFoldDB" id="F8NIH3"/>
<comment type="function">
    <text evidence="6">Aminocarboxypropyltransferase that catalyzes the aminocarboxypropyl transfer on pseudouridine at position 1191 (Psi1191) in 18S rRNA. It constitutes the last step in biosynthesis of the hypermodified N1-methyl-N3-(3-amino-3-carboxypropyl) pseudouridine (m1acp3-Psi) conserved in eukaryotic 18S rRNA.</text>
</comment>
<gene>
    <name evidence="6" type="primary">TSR3</name>
    <name evidence="10" type="ORF">SERLADRAFT_359520</name>
</gene>
<dbReference type="PANTHER" id="PTHR20426:SF0">
    <property type="entry name" value="18S RRNA AMINOCARBOXYPROPYLTRANSFERASE"/>
    <property type="match status" value="1"/>
</dbReference>
<name>F8NIH3_SERL9</name>
<feature type="compositionally biased region" description="Polar residues" evidence="7">
    <location>
        <begin position="31"/>
        <end position="40"/>
    </location>
</feature>
<dbReference type="GO" id="GO:0106388">
    <property type="term" value="F:rRNA small subunit aminocarboxypropyltransferase activity"/>
    <property type="evidence" value="ECO:0007669"/>
    <property type="project" value="UniProtKB-EC"/>
</dbReference>
<dbReference type="EC" id="2.5.1.157" evidence="6"/>
<evidence type="ECO:0000313" key="10">
    <source>
        <dbReference type="EMBL" id="EGO29522.1"/>
    </source>
</evidence>
<keyword evidence="6" id="KW-0539">Nucleus</keyword>
<keyword evidence="5 6" id="KW-0949">S-adenosyl-L-methionine</keyword>
<feature type="binding site" evidence="6">
    <location>
        <position position="163"/>
    </location>
    <ligand>
        <name>S-adenosyl-L-methionine</name>
        <dbReference type="ChEBI" id="CHEBI:59789"/>
    </ligand>
</feature>
<keyword evidence="3 6" id="KW-0698">rRNA processing</keyword>
<dbReference type="GO" id="GO:0005634">
    <property type="term" value="C:nucleus"/>
    <property type="evidence" value="ECO:0007669"/>
    <property type="project" value="UniProtKB-SubCell"/>
</dbReference>
<dbReference type="NCBIfam" id="NF002621">
    <property type="entry name" value="PRK02287.1"/>
    <property type="match status" value="1"/>
</dbReference>
<comment type="catalytic activity">
    <reaction evidence="6">
        <text>an N(1)-methylpseudouridine in rRNA + S-adenosyl-L-methionine = N(1)-methyl-N(3)-[(3S)-3-amino-3-carboxypropyl]pseudouridine in rRNA + S-methyl-5'-thioadenosine + H(+)</text>
        <dbReference type="Rhea" id="RHEA:63296"/>
        <dbReference type="Rhea" id="RHEA-COMP:11634"/>
        <dbReference type="Rhea" id="RHEA-COMP:16310"/>
        <dbReference type="ChEBI" id="CHEBI:15378"/>
        <dbReference type="ChEBI" id="CHEBI:17509"/>
        <dbReference type="ChEBI" id="CHEBI:59789"/>
        <dbReference type="ChEBI" id="CHEBI:74890"/>
        <dbReference type="ChEBI" id="CHEBI:146234"/>
        <dbReference type="EC" id="2.5.1.157"/>
    </reaction>
</comment>
<evidence type="ECO:0000256" key="7">
    <source>
        <dbReference type="SAM" id="MobiDB-lite"/>
    </source>
</evidence>
<keyword evidence="4 6" id="KW-0808">Transferase</keyword>
<organism>
    <name type="scientific">Serpula lacrymans var. lacrymans (strain S7.9)</name>
    <name type="common">Dry rot fungus</name>
    <dbReference type="NCBI Taxonomy" id="578457"/>
    <lineage>
        <taxon>Eukaryota</taxon>
        <taxon>Fungi</taxon>
        <taxon>Dikarya</taxon>
        <taxon>Basidiomycota</taxon>
        <taxon>Agaricomycotina</taxon>
        <taxon>Agaricomycetes</taxon>
        <taxon>Agaricomycetidae</taxon>
        <taxon>Boletales</taxon>
        <taxon>Coniophorineae</taxon>
        <taxon>Serpulaceae</taxon>
        <taxon>Serpula</taxon>
    </lineage>
</organism>
<dbReference type="InterPro" id="IPR022968">
    <property type="entry name" value="Tsr3-like"/>
</dbReference>
<feature type="binding site" evidence="6">
    <location>
        <position position="140"/>
    </location>
    <ligand>
        <name>S-adenosyl-L-methionine</name>
        <dbReference type="ChEBI" id="CHEBI:59789"/>
    </ligand>
</feature>
<dbReference type="HOGENOM" id="CLU_035060_2_1_1"/>
<dbReference type="GO" id="GO:0000455">
    <property type="term" value="P:enzyme-directed rRNA pseudouridine synthesis"/>
    <property type="evidence" value="ECO:0007669"/>
    <property type="project" value="UniProtKB-UniRule"/>
</dbReference>
<feature type="domain" description="RNase L inhibitor RLI-like possible metal-binding" evidence="9">
    <location>
        <begin position="76"/>
        <end position="109"/>
    </location>
</feature>
<feature type="compositionally biased region" description="Basic residues" evidence="7">
    <location>
        <begin position="16"/>
        <end position="30"/>
    </location>
</feature>
<feature type="compositionally biased region" description="Acidic residues" evidence="7">
    <location>
        <begin position="57"/>
        <end position="67"/>
    </location>
</feature>
<sequence>MGKQKSSSKPSSSRGRGSRRGAQRGGRHPQSRTSEGQSAYETGFNEIRPDSAIDNGEAQDDNQDADETPQRVKIEVPVAMWDFDHCDPRRCSGKKLSRLGLIKELKVGSRFRGIVVSPKATSIISPADREIVQANGLAVVECSWAKLDDVPFSKIASPHERLLPYLMATNPTNYGKPWRLNCVEALAAAFYITGFDEYAETLLSGFGWGGSFYKVNRVYLERYKMCTSSADISTVQETIIQELEASYEESRRGKGTFSFCRRCWQPLVLS</sequence>
<evidence type="ECO:0000256" key="2">
    <source>
        <dbReference type="ARBA" id="ARBA00022517"/>
    </source>
</evidence>
<dbReference type="GO" id="GO:0005737">
    <property type="term" value="C:cytoplasm"/>
    <property type="evidence" value="ECO:0007669"/>
    <property type="project" value="UniProtKB-SubCell"/>
</dbReference>
<feature type="binding site" evidence="6">
    <location>
        <position position="178"/>
    </location>
    <ligand>
        <name>S-adenosyl-L-methionine</name>
        <dbReference type="ChEBI" id="CHEBI:59789"/>
    </ligand>
</feature>
<dbReference type="GO" id="GO:1904047">
    <property type="term" value="F:S-adenosyl-L-methionine binding"/>
    <property type="evidence" value="ECO:0007669"/>
    <property type="project" value="UniProtKB-UniRule"/>
</dbReference>
<evidence type="ECO:0000256" key="4">
    <source>
        <dbReference type="ARBA" id="ARBA00022679"/>
    </source>
</evidence>
<evidence type="ECO:0000256" key="3">
    <source>
        <dbReference type="ARBA" id="ARBA00022552"/>
    </source>
</evidence>
<dbReference type="OrthoDB" id="10262062at2759"/>
<dbReference type="InterPro" id="IPR007209">
    <property type="entry name" value="RNaseL-inhib-like_metal-bd_dom"/>
</dbReference>
<comment type="similarity">
    <text evidence="6">Belongs to the TDD superfamily. TSR3 family.</text>
</comment>
<feature type="domain" description="16S/18S rRNA aminocarboxypropyltransferase Tsr3 C-terminal" evidence="8">
    <location>
        <begin position="114"/>
        <end position="239"/>
    </location>
</feature>
<reference evidence="10" key="1">
    <citation type="submission" date="2011-04" db="EMBL/GenBank/DDBJ databases">
        <title>Evolution of plant cell wall degrading machinery underlies the functional diversity of forest fungi.</title>
        <authorList>
            <consortium name="US DOE Joint Genome Institute (JGI-PGF)"/>
            <person name="Eastwood D.C."/>
            <person name="Floudas D."/>
            <person name="Binder M."/>
            <person name="Majcherczyk A."/>
            <person name="Schneider P."/>
            <person name="Aerts A."/>
            <person name="Asiegbu F.O."/>
            <person name="Baker S.E."/>
            <person name="Barry K."/>
            <person name="Bendiksby M."/>
            <person name="Blumentritt M."/>
            <person name="Coutinho P.M."/>
            <person name="Cullen D."/>
            <person name="Cullen D."/>
            <person name="Gathman A."/>
            <person name="Goodell B."/>
            <person name="Henrissat B."/>
            <person name="Ihrmark K."/>
            <person name="Kauserud H."/>
            <person name="Kohler A."/>
            <person name="LaButti K."/>
            <person name="Lapidus A."/>
            <person name="Lavin J.L."/>
            <person name="Lee Y.-H."/>
            <person name="Lindquist E."/>
            <person name="Lilly W."/>
            <person name="Lucas S."/>
            <person name="Morin E."/>
            <person name="Murat C."/>
            <person name="Oguiza J.A."/>
            <person name="Park J."/>
            <person name="Pisabarro A.G."/>
            <person name="Riley R."/>
            <person name="Rosling A."/>
            <person name="Salamov A."/>
            <person name="Schmidt O."/>
            <person name="Schmutz J."/>
            <person name="Skrede I."/>
            <person name="Stenlid J."/>
            <person name="Wiebenga A."/>
            <person name="Xie X."/>
            <person name="Kues U."/>
            <person name="Hibbett D.S."/>
            <person name="Hoffmeister D."/>
            <person name="Hogberg N."/>
            <person name="Martin F."/>
            <person name="Grigoriev I.V."/>
            <person name="Watkinson S.C."/>
        </authorList>
    </citation>
    <scope>NUCLEOTIDE SEQUENCE</scope>
    <source>
        <strain evidence="10">S7.9</strain>
    </source>
</reference>
<dbReference type="Pfam" id="PF04034">
    <property type="entry name" value="Ribo_biogen_C"/>
    <property type="match status" value="1"/>
</dbReference>
<dbReference type="InterPro" id="IPR007177">
    <property type="entry name" value="Tsr3_C"/>
</dbReference>
<evidence type="ECO:0000256" key="5">
    <source>
        <dbReference type="ARBA" id="ARBA00022691"/>
    </source>
</evidence>
<dbReference type="RefSeq" id="XP_007313764.1">
    <property type="nucleotide sequence ID" value="XM_007313702.1"/>
</dbReference>
<evidence type="ECO:0000259" key="8">
    <source>
        <dbReference type="Pfam" id="PF04034"/>
    </source>
</evidence>
<dbReference type="HAMAP" id="MF_01116">
    <property type="entry name" value="TSR3"/>
    <property type="match status" value="1"/>
</dbReference>
<feature type="binding site" evidence="6">
    <location>
        <position position="92"/>
    </location>
    <ligand>
        <name>S-adenosyl-L-methionine</name>
        <dbReference type="ChEBI" id="CHEBI:59789"/>
    </ligand>
</feature>